<reference evidence="1" key="1">
    <citation type="submission" date="2012-11" db="EMBL/GenBank/DDBJ databases">
        <title>Dependencies among metagenomic species, viruses, plasmids and units of genetic variation.</title>
        <authorList>
            <person name="Nielsen H.B."/>
            <person name="Almeida M."/>
            <person name="Juncker A.S."/>
            <person name="Rasmussen S."/>
            <person name="Li J."/>
            <person name="Sunagawa S."/>
            <person name="Plichta D."/>
            <person name="Gautier L."/>
            <person name="Le Chatelier E."/>
            <person name="Peletier E."/>
            <person name="Bonde I."/>
            <person name="Nielsen T."/>
            <person name="Manichanh C."/>
            <person name="Arumugam M."/>
            <person name="Batto J."/>
            <person name="Santos M.B.Q.D."/>
            <person name="Blom N."/>
            <person name="Borruel N."/>
            <person name="Burgdorf K.S."/>
            <person name="Boumezbeur F."/>
            <person name="Casellas F."/>
            <person name="Dore J."/>
            <person name="Guarner F."/>
            <person name="Hansen T."/>
            <person name="Hildebrand F."/>
            <person name="Kaas R.S."/>
            <person name="Kennedy S."/>
            <person name="Kristiansen K."/>
            <person name="Kultima J.R."/>
            <person name="Leonard P."/>
            <person name="Levenez F."/>
            <person name="Lund O."/>
            <person name="Moumen B."/>
            <person name="Le Paslier D."/>
            <person name="Pons N."/>
            <person name="Pedersen O."/>
            <person name="Prifti E."/>
            <person name="Qin J."/>
            <person name="Raes J."/>
            <person name="Tap J."/>
            <person name="Tims S."/>
            <person name="Ussery D.W."/>
            <person name="Yamada T."/>
            <person name="MetaHit consortium"/>
            <person name="Renault P."/>
            <person name="Sicheritz-Ponten T."/>
            <person name="Bork P."/>
            <person name="Wang J."/>
            <person name="Brunak S."/>
            <person name="Ehrlich S.D."/>
        </authorList>
    </citation>
    <scope>NUCLEOTIDE SEQUENCE [LARGE SCALE GENOMIC DNA]</scope>
</reference>
<organism evidence="1 2">
    <name type="scientific">Agathobacter rectalis CAG:36</name>
    <dbReference type="NCBI Taxonomy" id="1263079"/>
    <lineage>
        <taxon>Bacteria</taxon>
        <taxon>Bacillati</taxon>
        <taxon>Bacillota</taxon>
        <taxon>Clostridia</taxon>
        <taxon>Lachnospirales</taxon>
        <taxon>Lachnospiraceae</taxon>
        <taxon>Agathobacter</taxon>
    </lineage>
</organism>
<sequence length="230" mass="25041">MSDLFRTGPARRTSGSFTVSYSGAGDIVKRIQKLKDGGEVAIKRTVSDFTSRGPGWVSKGIREHYGVDTAAIKDAAKKPKRGRTSIRVAGISVDGATLEYKGRTLTPIHFKMSPKARPSAQQKKPIRIPGQLIAGGSPVAMVRPPRKYTVKVTIIKGQRTAMSSDTFLTAGKGGAILPYQRTGEGRSPIEAVRTLSVPQMIDGRARETIEQTINEKLGERFNHHIEQAMK</sequence>
<proteinExistence type="predicted"/>
<evidence type="ECO:0000313" key="1">
    <source>
        <dbReference type="EMBL" id="CDC75018.1"/>
    </source>
</evidence>
<name>R6TNQ4_9FIRM</name>
<evidence type="ECO:0008006" key="3">
    <source>
        <dbReference type="Google" id="ProtNLM"/>
    </source>
</evidence>
<evidence type="ECO:0000313" key="2">
    <source>
        <dbReference type="Proteomes" id="UP000018162"/>
    </source>
</evidence>
<dbReference type="Proteomes" id="UP000018162">
    <property type="component" value="Unassembled WGS sequence"/>
</dbReference>
<accession>R6TNQ4</accession>
<protein>
    <recommendedName>
        <fullName evidence="3">Prophage minor tail protein Z (GPZ)</fullName>
    </recommendedName>
</protein>
<dbReference type="AlphaFoldDB" id="R6TNQ4"/>
<dbReference type="EMBL" id="CBFV010000094">
    <property type="protein sequence ID" value="CDC75018.1"/>
    <property type="molecule type" value="Genomic_DNA"/>
</dbReference>
<comment type="caution">
    <text evidence="1">The sequence shown here is derived from an EMBL/GenBank/DDBJ whole genome shotgun (WGS) entry which is preliminary data.</text>
</comment>
<gene>
    <name evidence="1" type="ORF">BN626_01921</name>
</gene>